<dbReference type="CDD" id="cd00610">
    <property type="entry name" value="OAT_like"/>
    <property type="match status" value="1"/>
</dbReference>
<keyword evidence="7 9" id="KW-0663">Pyridoxal phosphate</keyword>
<dbReference type="InterPro" id="IPR015422">
    <property type="entry name" value="PyrdxlP-dep_Trfase_small"/>
</dbReference>
<sequence>MIDRELAHSPKNYAPLPLVIDRGEGAWVWDVDGNRYLDCMAAYSAANFGHANERFLAAAKAQLERVTITSRALHATPLGPFLEALASLAGKELVLPMNTGAEANETAVKIARKWGYTVKGVAEGRAKVVAMRKNFHGRTTTMISMSDDPLARENYGPYTPGFELVDFGDVDQLRAAIDDDTVAVMLEPIQGEAGIIVPPDGYLQKVRELTRERNVLLVCDEVQTGLGRTGATFRHQAEGIEADLITVGKSLGAGIVPVSAVIGDSDVMGVLAPGTHGSTFGGNPMAAAIALAVCQELATGEPQERSRTLGERLHAGLARRVGSGVSEVRGMGLWAGVDIDPAYGSAKDICLGLLARGVLAKDTQARTIRFAPPFVVGADEIDLLLREFGAVLDARRP</sequence>
<dbReference type="GO" id="GO:0030170">
    <property type="term" value="F:pyridoxal phosphate binding"/>
    <property type="evidence" value="ECO:0007669"/>
    <property type="project" value="InterPro"/>
</dbReference>
<dbReference type="GO" id="GO:0055129">
    <property type="term" value="P:L-proline biosynthetic process"/>
    <property type="evidence" value="ECO:0007669"/>
    <property type="project" value="UniProtKB-UniPathway"/>
</dbReference>
<evidence type="ECO:0000256" key="8">
    <source>
        <dbReference type="ARBA" id="ARBA00030587"/>
    </source>
</evidence>
<dbReference type="InterPro" id="IPR050103">
    <property type="entry name" value="Class-III_PLP-dep_AT"/>
</dbReference>
<evidence type="ECO:0000313" key="10">
    <source>
        <dbReference type="EMBL" id="KAB1650448.1"/>
    </source>
</evidence>
<dbReference type="NCBIfam" id="TIGR01885">
    <property type="entry name" value="Orn_aminotrans"/>
    <property type="match status" value="1"/>
</dbReference>
<evidence type="ECO:0000256" key="4">
    <source>
        <dbReference type="ARBA" id="ARBA00022576"/>
    </source>
</evidence>
<keyword evidence="6 10" id="KW-0808">Transferase</keyword>
<name>A0A6H9WQL6_9MICO</name>
<evidence type="ECO:0000256" key="3">
    <source>
        <dbReference type="ARBA" id="ARBA00012924"/>
    </source>
</evidence>
<dbReference type="SUPFAM" id="SSF53383">
    <property type="entry name" value="PLP-dependent transferases"/>
    <property type="match status" value="1"/>
</dbReference>
<dbReference type="Gene3D" id="3.40.640.10">
    <property type="entry name" value="Type I PLP-dependent aspartate aminotransferase-like (Major domain)"/>
    <property type="match status" value="1"/>
</dbReference>
<dbReference type="Pfam" id="PF00202">
    <property type="entry name" value="Aminotran_3"/>
    <property type="match status" value="1"/>
</dbReference>
<accession>A0A6H9WQL6</accession>
<comment type="cofactor">
    <cofactor evidence="1">
        <name>pyridoxal 5'-phosphate</name>
        <dbReference type="ChEBI" id="CHEBI:597326"/>
    </cofactor>
</comment>
<evidence type="ECO:0000313" key="11">
    <source>
        <dbReference type="Proteomes" id="UP000431744"/>
    </source>
</evidence>
<comment type="caution">
    <text evidence="10">The sequence shown here is derived from an EMBL/GenBank/DDBJ whole genome shotgun (WGS) entry which is preliminary data.</text>
</comment>
<reference evidence="10 11" key="1">
    <citation type="submission" date="2019-09" db="EMBL/GenBank/DDBJ databases">
        <title>Phylogeny of genus Pseudoclavibacter and closely related genus.</title>
        <authorList>
            <person name="Li Y."/>
        </authorList>
    </citation>
    <scope>NUCLEOTIDE SEQUENCE [LARGE SCALE GENOMIC DNA]</scope>
    <source>
        <strain evidence="10 11">EGI 60007</strain>
    </source>
</reference>
<dbReference type="Proteomes" id="UP000431744">
    <property type="component" value="Unassembled WGS sequence"/>
</dbReference>
<evidence type="ECO:0000256" key="7">
    <source>
        <dbReference type="ARBA" id="ARBA00022898"/>
    </source>
</evidence>
<dbReference type="OrthoDB" id="9801052at2"/>
<gene>
    <name evidence="10" type="primary">rocD</name>
    <name evidence="10" type="ORF">F8O04_01250</name>
</gene>
<dbReference type="EMBL" id="WBJY01000001">
    <property type="protein sequence ID" value="KAB1650448.1"/>
    <property type="molecule type" value="Genomic_DNA"/>
</dbReference>
<protein>
    <recommendedName>
        <fullName evidence="3">ornithine aminotransferase</fullName>
        <ecNumber evidence="3">2.6.1.13</ecNumber>
    </recommendedName>
    <alternativeName>
        <fullName evidence="8">Ornithine--oxo-acid aminotransferase</fullName>
    </alternativeName>
</protein>
<evidence type="ECO:0000256" key="6">
    <source>
        <dbReference type="ARBA" id="ARBA00022679"/>
    </source>
</evidence>
<evidence type="ECO:0000256" key="5">
    <source>
        <dbReference type="ARBA" id="ARBA00022650"/>
    </source>
</evidence>
<dbReference type="EC" id="2.6.1.13" evidence="3"/>
<dbReference type="FunFam" id="3.40.640.10:FF:000011">
    <property type="entry name" value="Ornithine aminotransferase"/>
    <property type="match status" value="1"/>
</dbReference>
<dbReference type="InterPro" id="IPR015424">
    <property type="entry name" value="PyrdxlP-dep_Trfase"/>
</dbReference>
<keyword evidence="4 10" id="KW-0032">Aminotransferase</keyword>
<dbReference type="Gene3D" id="3.90.1150.10">
    <property type="entry name" value="Aspartate Aminotransferase, domain 1"/>
    <property type="match status" value="1"/>
</dbReference>
<dbReference type="PIRSF" id="PIRSF000521">
    <property type="entry name" value="Transaminase_4ab_Lys_Orn"/>
    <property type="match status" value="1"/>
</dbReference>
<dbReference type="PANTHER" id="PTHR11986">
    <property type="entry name" value="AMINOTRANSFERASE CLASS III"/>
    <property type="match status" value="1"/>
</dbReference>
<proteinExistence type="inferred from homology"/>
<dbReference type="PANTHER" id="PTHR11986:SF18">
    <property type="entry name" value="ORNITHINE AMINOTRANSFERASE, MITOCHONDRIAL"/>
    <property type="match status" value="1"/>
</dbReference>
<dbReference type="InterPro" id="IPR015421">
    <property type="entry name" value="PyrdxlP-dep_Trfase_major"/>
</dbReference>
<evidence type="ECO:0000256" key="9">
    <source>
        <dbReference type="RuleBase" id="RU003560"/>
    </source>
</evidence>
<dbReference type="PROSITE" id="PS00600">
    <property type="entry name" value="AA_TRANSFER_CLASS_3"/>
    <property type="match status" value="1"/>
</dbReference>
<comment type="pathway">
    <text evidence="2">Amino-acid biosynthesis; L-proline biosynthesis; L-glutamate 5-semialdehyde from L-ornithine: step 1/1.</text>
</comment>
<evidence type="ECO:0000256" key="1">
    <source>
        <dbReference type="ARBA" id="ARBA00001933"/>
    </source>
</evidence>
<dbReference type="AlphaFoldDB" id="A0A6H9WQL6"/>
<keyword evidence="5" id="KW-0028">Amino-acid biosynthesis</keyword>
<dbReference type="InterPro" id="IPR010164">
    <property type="entry name" value="Orn_aminotrans"/>
</dbReference>
<keyword evidence="5" id="KW-0641">Proline biosynthesis</keyword>
<keyword evidence="11" id="KW-1185">Reference proteome</keyword>
<dbReference type="InterPro" id="IPR049704">
    <property type="entry name" value="Aminotrans_3_PPA_site"/>
</dbReference>
<dbReference type="UniPathway" id="UPA00098">
    <property type="reaction ID" value="UER00358"/>
</dbReference>
<dbReference type="GO" id="GO:0042802">
    <property type="term" value="F:identical protein binding"/>
    <property type="evidence" value="ECO:0007669"/>
    <property type="project" value="TreeGrafter"/>
</dbReference>
<dbReference type="InterPro" id="IPR005814">
    <property type="entry name" value="Aminotrans_3"/>
</dbReference>
<organism evidence="10 11">
    <name type="scientific">Pseudoclavibacter endophyticus</name>
    <dbReference type="NCBI Taxonomy" id="1778590"/>
    <lineage>
        <taxon>Bacteria</taxon>
        <taxon>Bacillati</taxon>
        <taxon>Actinomycetota</taxon>
        <taxon>Actinomycetes</taxon>
        <taxon>Micrococcales</taxon>
        <taxon>Microbacteriaceae</taxon>
        <taxon>Pseudoclavibacter</taxon>
    </lineage>
</organism>
<dbReference type="GO" id="GO:0004587">
    <property type="term" value="F:ornithine aminotransferase activity"/>
    <property type="evidence" value="ECO:0007669"/>
    <property type="project" value="UniProtKB-EC"/>
</dbReference>
<evidence type="ECO:0000256" key="2">
    <source>
        <dbReference type="ARBA" id="ARBA00004998"/>
    </source>
</evidence>
<comment type="similarity">
    <text evidence="9">Belongs to the class-III pyridoxal-phosphate-dependent aminotransferase family.</text>
</comment>